<dbReference type="OrthoDB" id="2417740at2759"/>
<evidence type="ECO:0000313" key="3">
    <source>
        <dbReference type="EMBL" id="RIB13097.1"/>
    </source>
</evidence>
<feature type="transmembrane region" description="Helical" evidence="1">
    <location>
        <begin position="666"/>
        <end position="687"/>
    </location>
</feature>
<keyword evidence="1" id="KW-1133">Transmembrane helix</keyword>
<reference evidence="3 4" key="1">
    <citation type="submission" date="2018-06" db="EMBL/GenBank/DDBJ databases">
        <title>Comparative genomics reveals the genomic features of Rhizophagus irregularis, R. cerebriforme, R. diaphanum and Gigaspora rosea, and their symbiotic lifestyle signature.</title>
        <authorList>
            <person name="Morin E."/>
            <person name="San Clemente H."/>
            <person name="Chen E.C.H."/>
            <person name="De La Providencia I."/>
            <person name="Hainaut M."/>
            <person name="Kuo A."/>
            <person name="Kohler A."/>
            <person name="Murat C."/>
            <person name="Tang N."/>
            <person name="Roy S."/>
            <person name="Loubradou J."/>
            <person name="Henrissat B."/>
            <person name="Grigoriev I.V."/>
            <person name="Corradi N."/>
            <person name="Roux C."/>
            <person name="Martin F.M."/>
        </authorList>
    </citation>
    <scope>NUCLEOTIDE SEQUENCE [LARGE SCALE GENOMIC DNA]</scope>
    <source>
        <strain evidence="3 4">DAOM 194757</strain>
    </source>
</reference>
<feature type="transmembrane region" description="Helical" evidence="1">
    <location>
        <begin position="765"/>
        <end position="783"/>
    </location>
</feature>
<feature type="signal peptide" evidence="2">
    <location>
        <begin position="1"/>
        <end position="25"/>
    </location>
</feature>
<proteinExistence type="predicted"/>
<dbReference type="EMBL" id="QKWP01000958">
    <property type="protein sequence ID" value="RIB13097.1"/>
    <property type="molecule type" value="Genomic_DNA"/>
</dbReference>
<feature type="chain" id="PRO_5017451680" evidence="2">
    <location>
        <begin position="26"/>
        <end position="886"/>
    </location>
</feature>
<evidence type="ECO:0000313" key="4">
    <source>
        <dbReference type="Proteomes" id="UP000266673"/>
    </source>
</evidence>
<comment type="caution">
    <text evidence="3">The sequence shown here is derived from an EMBL/GenBank/DDBJ whole genome shotgun (WGS) entry which is preliminary data.</text>
</comment>
<feature type="transmembrane region" description="Helical" evidence="1">
    <location>
        <begin position="722"/>
        <end position="745"/>
    </location>
</feature>
<protein>
    <submittedName>
        <fullName evidence="3">Uncharacterized protein</fullName>
    </submittedName>
</protein>
<sequence length="886" mass="101344">MILQHNLAKNLLLSITLLCSFTANGYNIVYSSSKNDLQNMNFDVNSSYDGGLVIKIFDDYNNNSYKAIQTLLPNGSTTYIDLKFADKSINVSRIFPLTMRLYFLFYDDIIDGNEQVTGMLIDWHNHVIKDNLFITNGTITNNPSLNLILDTRLSSFLIYNQFENNVNWILYSLQQHDINFEAKNSFTLSINSTLQSVFSMVDGSFGFVTSKVSFDVYNLLNTSIPTIHLHYSFLSFPTLNISEKFLLYSMKYVNNLIYISCSSSYSEDGNVCMMTLGENFTKSIVTTYQIDFLSSGSVIKLNMRYTNINLESYYILPLFYGGSIITSWINEEKQLSEYIGGNGSNLSNLSGHIIPLNSNEYEWDLNLIPKLSRAMFDTMKNNTYILYVVYNHSNWDIFSINVEKFRNDFGYENPNVISTYPNINDTISPRISFISITFSSQISRSLNKLSIYQINTTTKQSMLRQFYYGNSENCTILNNTILCNISSSIFNQWDSSYVIMVDNNFVKFASTGEPIYGIAENIWTLNTISQTKPEEYSGSTTVIVRLTHDGTDAYNSLSQPEKSKFLYSLLNELIKSIPTAPERLYLTNRMQYDPSISPSQYLLQIEILAPTNHYQASVSQIINDMDSLIRNKDTSIISINNHTRYLDSSYGVAINVNFWDEIKFKLLELSIGCAILIIIALLANYIYPKGQSFMIFTMAFILFDSVMDILFIVENGNDVPSLYLPSIIIFGFAVLFNFAAAIVLISYELYSNNLFSIWVDKYANIIPIFVILSASNVMILGCLTSNFGGFELFNAPFLNSTRNWIFWGSIFKTITENIPQFIIQILYFQNTVKYGAIPFLTLVTGSIVLLNDIILKFFKFINNRYRLFELNLVDTNNERRNSIDKN</sequence>
<feature type="transmembrane region" description="Helical" evidence="1">
    <location>
        <begin position="834"/>
        <end position="858"/>
    </location>
</feature>
<feature type="transmembrane region" description="Helical" evidence="1">
    <location>
        <begin position="693"/>
        <end position="713"/>
    </location>
</feature>
<keyword evidence="2" id="KW-0732">Signal</keyword>
<dbReference type="STRING" id="44941.A0A397UV98"/>
<name>A0A397UV98_9GLOM</name>
<keyword evidence="4" id="KW-1185">Reference proteome</keyword>
<evidence type="ECO:0000256" key="1">
    <source>
        <dbReference type="SAM" id="Phobius"/>
    </source>
</evidence>
<keyword evidence="1" id="KW-0472">Membrane</keyword>
<evidence type="ECO:0000256" key="2">
    <source>
        <dbReference type="SAM" id="SignalP"/>
    </source>
</evidence>
<dbReference type="AlphaFoldDB" id="A0A397UV98"/>
<dbReference type="Proteomes" id="UP000266673">
    <property type="component" value="Unassembled WGS sequence"/>
</dbReference>
<accession>A0A397UV98</accession>
<keyword evidence="1" id="KW-0812">Transmembrane</keyword>
<gene>
    <name evidence="3" type="ORF">C2G38_2198809</name>
</gene>
<organism evidence="3 4">
    <name type="scientific">Gigaspora rosea</name>
    <dbReference type="NCBI Taxonomy" id="44941"/>
    <lineage>
        <taxon>Eukaryota</taxon>
        <taxon>Fungi</taxon>
        <taxon>Fungi incertae sedis</taxon>
        <taxon>Mucoromycota</taxon>
        <taxon>Glomeromycotina</taxon>
        <taxon>Glomeromycetes</taxon>
        <taxon>Diversisporales</taxon>
        <taxon>Gigasporaceae</taxon>
        <taxon>Gigaspora</taxon>
    </lineage>
</organism>